<evidence type="ECO:0000313" key="11">
    <source>
        <dbReference type="Proteomes" id="UP000244898"/>
    </source>
</evidence>
<dbReference type="InterPro" id="IPR011701">
    <property type="entry name" value="MFS"/>
</dbReference>
<feature type="transmembrane region" description="Helical" evidence="8">
    <location>
        <begin position="249"/>
        <end position="272"/>
    </location>
</feature>
<feature type="transmembrane region" description="Helical" evidence="8">
    <location>
        <begin position="370"/>
        <end position="392"/>
    </location>
</feature>
<proteinExistence type="inferred from homology"/>
<dbReference type="InterPro" id="IPR036259">
    <property type="entry name" value="MFS_trans_sf"/>
</dbReference>
<comment type="similarity">
    <text evidence="3">Belongs to the major facilitator superfamily. TCR/Tet family.</text>
</comment>
<gene>
    <name evidence="10" type="primary">tetA</name>
    <name evidence="10" type="ORF">TRM7615_02657</name>
</gene>
<dbReference type="CDD" id="cd17388">
    <property type="entry name" value="MFS_TetA"/>
    <property type="match status" value="1"/>
</dbReference>
<evidence type="ECO:0000256" key="1">
    <source>
        <dbReference type="ARBA" id="ARBA00003279"/>
    </source>
</evidence>
<evidence type="ECO:0000256" key="6">
    <source>
        <dbReference type="ARBA" id="ARBA00022989"/>
    </source>
</evidence>
<sequence>MRLPVLFILFTVMIDAMGIGLIMPIMPDLIVEVQGGTLAEAALWGGVLSTVFAVMQFLFSPVIGNLSDSVGRRPVLLVSLFVMALDYLVMAVAGTIWLLLIGRIVGGITAATHATAGAYIADISEPHKKAANFGLLGAAFGMGFVLGPLIGGLLGEFGTRAPFYAAAVLAGMNFVLGWFVMNETVTDKTRRAFNWRRANPFGAFKAMAEIPGIARLLLVYLLYSVAIYVYPAIWSYYTQARFDWGPQMIGLSLGIFGIMMAIVQGGLIRVALKYLGERRTVVAGKLLDLVSFGFLAFITSGTLALFLTPISALGAVVSPALQGIMSKSVGDDQQGELQGVMTAVHALSMIVSPLMMAGVFAHYTREGTSLYLPGAPFLVAMVLLLLGLVVFLRTRITVA</sequence>
<protein>
    <submittedName>
        <fullName evidence="10">Tetracycline resistance protein, class C</fullName>
    </submittedName>
</protein>
<feature type="transmembrane region" description="Helical" evidence="8">
    <location>
        <begin position="161"/>
        <end position="181"/>
    </location>
</feature>
<evidence type="ECO:0000256" key="4">
    <source>
        <dbReference type="ARBA" id="ARBA00022448"/>
    </source>
</evidence>
<feature type="transmembrane region" description="Helical" evidence="8">
    <location>
        <begin position="337"/>
        <end position="363"/>
    </location>
</feature>
<dbReference type="EMBL" id="ONZG01000006">
    <property type="protein sequence ID" value="SPJ29145.1"/>
    <property type="molecule type" value="Genomic_DNA"/>
</dbReference>
<dbReference type="InterPro" id="IPR020846">
    <property type="entry name" value="MFS_dom"/>
</dbReference>
<dbReference type="SUPFAM" id="SSF103473">
    <property type="entry name" value="MFS general substrate transporter"/>
    <property type="match status" value="1"/>
</dbReference>
<dbReference type="OrthoDB" id="9764259at2"/>
<organism evidence="10 11">
    <name type="scientific">Falsiruegeria mediterranea M17</name>
    <dbReference type="NCBI Taxonomy" id="1200281"/>
    <lineage>
        <taxon>Bacteria</taxon>
        <taxon>Pseudomonadati</taxon>
        <taxon>Pseudomonadota</taxon>
        <taxon>Alphaproteobacteria</taxon>
        <taxon>Rhodobacterales</taxon>
        <taxon>Roseobacteraceae</taxon>
        <taxon>Falsiruegeria</taxon>
    </lineage>
</organism>
<keyword evidence="11" id="KW-1185">Reference proteome</keyword>
<dbReference type="InterPro" id="IPR001958">
    <property type="entry name" value="Tet-R_TetA/multi-R_MdtG-like"/>
</dbReference>
<accession>A0A2R8C9R4</accession>
<dbReference type="Gene3D" id="1.20.1250.20">
    <property type="entry name" value="MFS general substrate transporter like domains"/>
    <property type="match status" value="1"/>
</dbReference>
<dbReference type="PROSITE" id="PS00216">
    <property type="entry name" value="SUGAR_TRANSPORT_1"/>
    <property type="match status" value="1"/>
</dbReference>
<dbReference type="PANTHER" id="PTHR23504">
    <property type="entry name" value="MAJOR FACILITATOR SUPERFAMILY DOMAIN-CONTAINING PROTEIN 10"/>
    <property type="match status" value="1"/>
</dbReference>
<name>A0A2R8C9R4_9RHOB</name>
<evidence type="ECO:0000256" key="3">
    <source>
        <dbReference type="ARBA" id="ARBA00007520"/>
    </source>
</evidence>
<dbReference type="PANTHER" id="PTHR23504:SF15">
    <property type="entry name" value="MAJOR FACILITATOR SUPERFAMILY (MFS) PROFILE DOMAIN-CONTAINING PROTEIN"/>
    <property type="match status" value="1"/>
</dbReference>
<evidence type="ECO:0000259" key="9">
    <source>
        <dbReference type="PROSITE" id="PS50850"/>
    </source>
</evidence>
<dbReference type="PRINTS" id="PR01035">
    <property type="entry name" value="TCRTETA"/>
</dbReference>
<reference evidence="11" key="1">
    <citation type="submission" date="2018-03" db="EMBL/GenBank/DDBJ databases">
        <authorList>
            <person name="Rodrigo-Torres L."/>
            <person name="Arahal R. D."/>
            <person name="Lucena T."/>
        </authorList>
    </citation>
    <scope>NUCLEOTIDE SEQUENCE [LARGE SCALE GENOMIC DNA]</scope>
    <source>
        <strain evidence="11">CECT 7615</strain>
    </source>
</reference>
<feature type="transmembrane region" description="Helical" evidence="8">
    <location>
        <begin position="133"/>
        <end position="155"/>
    </location>
</feature>
<dbReference type="RefSeq" id="WP_108788250.1">
    <property type="nucleotide sequence ID" value="NZ_ONZG01000006.1"/>
</dbReference>
<evidence type="ECO:0000256" key="8">
    <source>
        <dbReference type="SAM" id="Phobius"/>
    </source>
</evidence>
<feature type="transmembrane region" description="Helical" evidence="8">
    <location>
        <begin position="42"/>
        <end position="63"/>
    </location>
</feature>
<dbReference type="Proteomes" id="UP000244898">
    <property type="component" value="Unassembled WGS sequence"/>
</dbReference>
<comment type="function">
    <text evidence="1">Resistance to tetracycline by an active tetracycline efflux. This is an energy-dependent process that decreases the accumulation of the antibiotic in whole cells. This protein functions as a metal-tetracycline/H(+) antiporter.</text>
</comment>
<dbReference type="GO" id="GO:0016020">
    <property type="term" value="C:membrane"/>
    <property type="evidence" value="ECO:0007669"/>
    <property type="project" value="UniProtKB-SubCell"/>
</dbReference>
<keyword evidence="6 8" id="KW-1133">Transmembrane helix</keyword>
<keyword evidence="4" id="KW-0813">Transport</keyword>
<dbReference type="Pfam" id="PF07690">
    <property type="entry name" value="MFS_1"/>
    <property type="match status" value="1"/>
</dbReference>
<feature type="transmembrane region" description="Helical" evidence="8">
    <location>
        <begin position="75"/>
        <end position="98"/>
    </location>
</feature>
<feature type="transmembrane region" description="Helical" evidence="8">
    <location>
        <begin position="104"/>
        <end position="121"/>
    </location>
</feature>
<feature type="domain" description="Major facilitator superfamily (MFS) profile" evidence="9">
    <location>
        <begin position="4"/>
        <end position="399"/>
    </location>
</feature>
<evidence type="ECO:0000256" key="5">
    <source>
        <dbReference type="ARBA" id="ARBA00022692"/>
    </source>
</evidence>
<comment type="subcellular location">
    <subcellularLocation>
        <location evidence="2">Membrane</location>
        <topology evidence="2">Multi-pass membrane protein</topology>
    </subcellularLocation>
</comment>
<feature type="transmembrane region" description="Helical" evidence="8">
    <location>
        <begin position="292"/>
        <end position="317"/>
    </location>
</feature>
<feature type="transmembrane region" description="Helical" evidence="8">
    <location>
        <begin position="217"/>
        <end position="237"/>
    </location>
</feature>
<dbReference type="InterPro" id="IPR005829">
    <property type="entry name" value="Sugar_transporter_CS"/>
</dbReference>
<dbReference type="GO" id="GO:0022857">
    <property type="term" value="F:transmembrane transporter activity"/>
    <property type="evidence" value="ECO:0007669"/>
    <property type="project" value="InterPro"/>
</dbReference>
<evidence type="ECO:0000256" key="2">
    <source>
        <dbReference type="ARBA" id="ARBA00004141"/>
    </source>
</evidence>
<evidence type="ECO:0000313" key="10">
    <source>
        <dbReference type="EMBL" id="SPJ29145.1"/>
    </source>
</evidence>
<evidence type="ECO:0000256" key="7">
    <source>
        <dbReference type="ARBA" id="ARBA00023136"/>
    </source>
</evidence>
<dbReference type="AlphaFoldDB" id="A0A2R8C9R4"/>
<keyword evidence="5 8" id="KW-0812">Transmembrane</keyword>
<keyword evidence="7 8" id="KW-0472">Membrane</keyword>
<dbReference type="PROSITE" id="PS50850">
    <property type="entry name" value="MFS"/>
    <property type="match status" value="1"/>
</dbReference>